<reference evidence="1 2" key="1">
    <citation type="journal article" date="2012" name="Science">
        <title>The Paleozoic origin of enzymatic lignin decomposition reconstructed from 31 fungal genomes.</title>
        <authorList>
            <person name="Floudas D."/>
            <person name="Binder M."/>
            <person name="Riley R."/>
            <person name="Barry K."/>
            <person name="Blanchette R.A."/>
            <person name="Henrissat B."/>
            <person name="Martinez A.T."/>
            <person name="Otillar R."/>
            <person name="Spatafora J.W."/>
            <person name="Yadav J.S."/>
            <person name="Aerts A."/>
            <person name="Benoit I."/>
            <person name="Boyd A."/>
            <person name="Carlson A."/>
            <person name="Copeland A."/>
            <person name="Coutinho P.M."/>
            <person name="de Vries R.P."/>
            <person name="Ferreira P."/>
            <person name="Findley K."/>
            <person name="Foster B."/>
            <person name="Gaskell J."/>
            <person name="Glotzer D."/>
            <person name="Gorecki P."/>
            <person name="Heitman J."/>
            <person name="Hesse C."/>
            <person name="Hori C."/>
            <person name="Igarashi K."/>
            <person name="Jurgens J.A."/>
            <person name="Kallen N."/>
            <person name="Kersten P."/>
            <person name="Kohler A."/>
            <person name="Kuees U."/>
            <person name="Kumar T.K.A."/>
            <person name="Kuo A."/>
            <person name="LaButti K."/>
            <person name="Larrondo L.F."/>
            <person name="Lindquist E."/>
            <person name="Ling A."/>
            <person name="Lombard V."/>
            <person name="Lucas S."/>
            <person name="Lundell T."/>
            <person name="Martin R."/>
            <person name="McLaughlin D.J."/>
            <person name="Morgenstern I."/>
            <person name="Morin E."/>
            <person name="Murat C."/>
            <person name="Nagy L.G."/>
            <person name="Nolan M."/>
            <person name="Ohm R.A."/>
            <person name="Patyshakuliyeva A."/>
            <person name="Rokas A."/>
            <person name="Ruiz-Duenas F.J."/>
            <person name="Sabat G."/>
            <person name="Salamov A."/>
            <person name="Samejima M."/>
            <person name="Schmutz J."/>
            <person name="Slot J.C."/>
            <person name="St John F."/>
            <person name="Stenlid J."/>
            <person name="Sun H."/>
            <person name="Sun S."/>
            <person name="Syed K."/>
            <person name="Tsang A."/>
            <person name="Wiebenga A."/>
            <person name="Young D."/>
            <person name="Pisabarro A."/>
            <person name="Eastwood D.C."/>
            <person name="Martin F."/>
            <person name="Cullen D."/>
            <person name="Grigoriev I.V."/>
            <person name="Hibbett D.S."/>
        </authorList>
    </citation>
    <scope>NUCLEOTIDE SEQUENCE [LARGE SCALE GENOMIC DNA]</scope>
    <source>
        <strain evidence="1 2">MD-104</strain>
    </source>
</reference>
<protein>
    <submittedName>
        <fullName evidence="1">Uncharacterized protein</fullName>
    </submittedName>
</protein>
<organism evidence="1 2">
    <name type="scientific">Wolfiporia cocos (strain MD-104)</name>
    <name type="common">Brown rot fungus</name>
    <dbReference type="NCBI Taxonomy" id="742152"/>
    <lineage>
        <taxon>Eukaryota</taxon>
        <taxon>Fungi</taxon>
        <taxon>Dikarya</taxon>
        <taxon>Basidiomycota</taxon>
        <taxon>Agaricomycotina</taxon>
        <taxon>Agaricomycetes</taxon>
        <taxon>Polyporales</taxon>
        <taxon>Phaeolaceae</taxon>
        <taxon>Wolfiporia</taxon>
    </lineage>
</organism>
<dbReference type="AlphaFoldDB" id="A0A2H3IUJ6"/>
<evidence type="ECO:0000313" key="1">
    <source>
        <dbReference type="EMBL" id="PCH33656.1"/>
    </source>
</evidence>
<evidence type="ECO:0000313" key="2">
    <source>
        <dbReference type="Proteomes" id="UP000218811"/>
    </source>
</evidence>
<keyword evidence="2" id="KW-1185">Reference proteome</keyword>
<proteinExistence type="predicted"/>
<name>A0A2H3IUJ6_WOLCO</name>
<dbReference type="Proteomes" id="UP000218811">
    <property type="component" value="Unassembled WGS sequence"/>
</dbReference>
<gene>
    <name evidence="1" type="ORF">WOLCODRAFT_147740</name>
</gene>
<dbReference type="EMBL" id="KB467831">
    <property type="protein sequence ID" value="PCH33656.1"/>
    <property type="molecule type" value="Genomic_DNA"/>
</dbReference>
<accession>A0A2H3IUJ6</accession>
<sequence>MHPLCPGWRGDRTAVHITVAGSTSPFKFGNGSVVHQPPVHLWSANAQEIAKRGVRTACVPRSDPRACTRADASSSAFEILGRSPCPPHMRSEHRAHAALQALYPRTLVGLVSYGVRVAVVEPRAIRVASFQIANVSAHALLELSSCLASAGDPSSLSGGAEGGTSPDFD</sequence>